<keyword evidence="3" id="KW-0378">Hydrolase</keyword>
<accession>A0A433SHF1</accession>
<dbReference type="Gene3D" id="3.30.470.30">
    <property type="entry name" value="DNA ligase/mRNA capping enzyme"/>
    <property type="match status" value="2"/>
</dbReference>
<dbReference type="SUPFAM" id="SSF52540">
    <property type="entry name" value="P-loop containing nucleoside triphosphate hydrolases"/>
    <property type="match status" value="1"/>
</dbReference>
<feature type="domain" description="Calcineurin-like phosphoesterase" evidence="1">
    <location>
        <begin position="182"/>
        <end position="376"/>
    </location>
</feature>
<dbReference type="Pfam" id="PF00149">
    <property type="entry name" value="Metallophos"/>
    <property type="match status" value="1"/>
</dbReference>
<dbReference type="Gene3D" id="3.60.21.10">
    <property type="match status" value="1"/>
</dbReference>
<dbReference type="NCBIfam" id="TIGR04075">
    <property type="entry name" value="bacter_Pnkp"/>
    <property type="match status" value="1"/>
</dbReference>
<dbReference type="GO" id="GO:0005737">
    <property type="term" value="C:cytoplasm"/>
    <property type="evidence" value="ECO:0007669"/>
    <property type="project" value="TreeGrafter"/>
</dbReference>
<proteinExistence type="predicted"/>
<dbReference type="InterPro" id="IPR004843">
    <property type="entry name" value="Calcineurin-like_PHP"/>
</dbReference>
<dbReference type="InterPro" id="IPR032380">
    <property type="entry name" value="PNKP_ligase_dom"/>
</dbReference>
<dbReference type="AlphaFoldDB" id="A0A433SHF1"/>
<dbReference type="InterPro" id="IPR029052">
    <property type="entry name" value="Metallo-depent_PP-like"/>
</dbReference>
<dbReference type="RefSeq" id="WP_126978095.1">
    <property type="nucleotide sequence ID" value="NZ_PQSP01000001.1"/>
</dbReference>
<evidence type="ECO:0000259" key="2">
    <source>
        <dbReference type="Pfam" id="PF16542"/>
    </source>
</evidence>
<dbReference type="Gene3D" id="3.40.50.300">
    <property type="entry name" value="P-loop containing nucleotide triphosphate hydrolases"/>
    <property type="match status" value="1"/>
</dbReference>
<sequence length="850" mass="95673">MKTIQIPELTLLALIGPSGSGKSTFARQHFLPTEVISSDYCRGLVSDDENNQHCSKDAFDVLYYIAAKRLAAGKLVVVDATNVRPEDRRQLVALARQYHVRPSAIVFDLPEQLCHERNASRPDRAFGPHVIRQHMKSLHRSMRGLVREGFRHIAHLKTEEEVNAAVIERQKLWNDKREEHGPFDIIGDVHGCYAELLALLGKLGYQVTGDADFLQVQPPAGRKVVFVGDLVDRGPDSPAVLKLVMHMVRNGTALCVPGNHDVKLMRKLWGKQVKLTHGLEETMQQLAAYPAEFHTEVADFLESLVSHYVLDDGRLVVAHAGMKAEMQGRASGEVRSFALYGETTGEDDEYGLPVRYDWANDYRGDAMVVYGHTPSPRAEWINRTLCVDTGCVFGGHLTALRYPEREIVSVPALQVYYEPVRPLEEPQTQADTLRGSYVLDIDDVLGKRHIQPRLGNSITIREAQARAALEVMSRFAMDPRWLVYLPPTMSPPATSALAHYLEYPTEAFNYYRHAGVTELVCEEKHMGSRAVMVLCRDDEAVRRRFGIEAGGRGAVYTRTGRAFFNDADLTRQVLEKADNAMQASGLWQSLQTDWIVLDMEILPWSAKSGELLRQQYAPTGASALANLGAVSQWMEMAAGRGVQMGALPQEVLQRKDMIQRYIDEYRNYCWEVNSVDDLRLAPFQILAYEGRVGMDADHRWHLDMLDQLCAADLQLFKPTGRRFVDLSDPASEQEATSWWEALTGEGRGEGMVIKPVAGIVKGEKGLMQPAIKCRGREYLRIIYGPTYSEPENLERLRKRGLGLKRALALREFALGYEALHRFVSNEPHYRVHECVFGVLALESEPVDPRL</sequence>
<dbReference type="Pfam" id="PF16542">
    <property type="entry name" value="PNKP_ligase"/>
    <property type="match status" value="1"/>
</dbReference>
<dbReference type="Pfam" id="PF13671">
    <property type="entry name" value="AAA_33"/>
    <property type="match status" value="1"/>
</dbReference>
<feature type="domain" description="Polynucleotide kinase-phosphatase ligase" evidence="2">
    <location>
        <begin position="467"/>
        <end position="845"/>
    </location>
</feature>
<comment type="caution">
    <text evidence="3">The sequence shown here is derived from an EMBL/GenBank/DDBJ whole genome shotgun (WGS) entry which is preliminary data.</text>
</comment>
<dbReference type="OrthoDB" id="9807890at2"/>
<dbReference type="GO" id="GO:0016791">
    <property type="term" value="F:phosphatase activity"/>
    <property type="evidence" value="ECO:0007669"/>
    <property type="project" value="TreeGrafter"/>
</dbReference>
<evidence type="ECO:0000259" key="1">
    <source>
        <dbReference type="Pfam" id="PF00149"/>
    </source>
</evidence>
<protein>
    <submittedName>
        <fullName evidence="3">Bis(5'-nucleosyl)-tetraphosphatase PrpE [asymmetrical]</fullName>
        <ecNumber evidence="3">3.6.1.17</ecNumber>
    </submittedName>
</protein>
<dbReference type="SUPFAM" id="SSF56300">
    <property type="entry name" value="Metallo-dependent phosphatases"/>
    <property type="match status" value="1"/>
</dbReference>
<dbReference type="PANTHER" id="PTHR42850:SF7">
    <property type="entry name" value="BIS(5'-NUCLEOSYL)-TETRAPHOSPHATASE PRPE [ASYMMETRICAL]"/>
    <property type="match status" value="1"/>
</dbReference>
<dbReference type="InterPro" id="IPR027417">
    <property type="entry name" value="P-loop_NTPase"/>
</dbReference>
<dbReference type="EMBL" id="PQSP01000001">
    <property type="protein sequence ID" value="RUS68163.1"/>
    <property type="molecule type" value="Genomic_DNA"/>
</dbReference>
<dbReference type="InterPro" id="IPR041780">
    <property type="entry name" value="MPP_PrpE-like"/>
</dbReference>
<dbReference type="CDD" id="cd07423">
    <property type="entry name" value="MPP_Prp_like"/>
    <property type="match status" value="1"/>
</dbReference>
<evidence type="ECO:0000313" key="3">
    <source>
        <dbReference type="EMBL" id="RUS68163.1"/>
    </source>
</evidence>
<dbReference type="InterPro" id="IPR050126">
    <property type="entry name" value="Ap4A_hydrolase"/>
</dbReference>
<dbReference type="PANTHER" id="PTHR42850">
    <property type="entry name" value="METALLOPHOSPHOESTERASE"/>
    <property type="match status" value="1"/>
</dbReference>
<keyword evidence="4" id="KW-1185">Reference proteome</keyword>
<reference evidence="3 4" key="1">
    <citation type="submission" date="2018-01" db="EMBL/GenBank/DDBJ databases">
        <title>Saezia sanguinis gen. nov., sp. nov., in the order Burkholderiales isolated from human blood.</title>
        <authorList>
            <person name="Medina-Pascual M.J."/>
            <person name="Valdezate S."/>
            <person name="Monzon S."/>
            <person name="Cuesta I."/>
            <person name="Carrasco G."/>
            <person name="Villalon P."/>
            <person name="Saez-Nieto J.A."/>
        </authorList>
    </citation>
    <scope>NUCLEOTIDE SEQUENCE [LARGE SCALE GENOMIC DNA]</scope>
    <source>
        <strain evidence="3 4">CNM695-12</strain>
    </source>
</reference>
<gene>
    <name evidence="3" type="primary">prpE_1</name>
    <name evidence="3" type="ORF">CUZ56_00650</name>
</gene>
<dbReference type="EC" id="3.6.1.17" evidence="3"/>
<name>A0A433SHF1_9BURK</name>
<dbReference type="Proteomes" id="UP000286947">
    <property type="component" value="Unassembled WGS sequence"/>
</dbReference>
<dbReference type="InterPro" id="IPR024028">
    <property type="entry name" value="PNKP_bac"/>
</dbReference>
<dbReference type="SUPFAM" id="SSF56091">
    <property type="entry name" value="DNA ligase/mRNA capping enzyme, catalytic domain"/>
    <property type="match status" value="1"/>
</dbReference>
<evidence type="ECO:0000313" key="4">
    <source>
        <dbReference type="Proteomes" id="UP000286947"/>
    </source>
</evidence>
<organism evidence="3 4">
    <name type="scientific">Saezia sanguinis</name>
    <dbReference type="NCBI Taxonomy" id="1965230"/>
    <lineage>
        <taxon>Bacteria</taxon>
        <taxon>Pseudomonadati</taxon>
        <taxon>Pseudomonadota</taxon>
        <taxon>Betaproteobacteria</taxon>
        <taxon>Burkholderiales</taxon>
        <taxon>Saeziaceae</taxon>
        <taxon>Saezia</taxon>
    </lineage>
</organism>
<dbReference type="GO" id="GO:0004081">
    <property type="term" value="F:bis(5'-nucleosyl)-tetraphosphatase (asymmetrical) activity"/>
    <property type="evidence" value="ECO:0007669"/>
    <property type="project" value="UniProtKB-EC"/>
</dbReference>